<reference evidence="2 3" key="1">
    <citation type="submission" date="2016-10" db="EMBL/GenBank/DDBJ databases">
        <authorList>
            <person name="de Groot N.N."/>
        </authorList>
    </citation>
    <scope>NUCLEOTIDE SEQUENCE [LARGE SCALE GENOMIC DNA]</scope>
    <source>
        <strain evidence="2 3">CGMCC 1.7059</strain>
    </source>
</reference>
<feature type="transmembrane region" description="Helical" evidence="1">
    <location>
        <begin position="7"/>
        <end position="31"/>
    </location>
</feature>
<evidence type="ECO:0000313" key="3">
    <source>
        <dbReference type="Proteomes" id="UP000199675"/>
    </source>
</evidence>
<feature type="transmembrane region" description="Helical" evidence="1">
    <location>
        <begin position="43"/>
        <end position="63"/>
    </location>
</feature>
<evidence type="ECO:0000313" key="2">
    <source>
        <dbReference type="EMBL" id="SDW43841.1"/>
    </source>
</evidence>
<keyword evidence="1" id="KW-0812">Transmembrane</keyword>
<evidence type="ECO:0000256" key="1">
    <source>
        <dbReference type="SAM" id="Phobius"/>
    </source>
</evidence>
<gene>
    <name evidence="2" type="ORF">SAMN04487960_102458</name>
</gene>
<dbReference type="OrthoDB" id="8613597at2"/>
<keyword evidence="1" id="KW-0472">Membrane</keyword>
<protein>
    <submittedName>
        <fullName evidence="2">Uncharacterized protein</fullName>
    </submittedName>
</protein>
<proteinExistence type="predicted"/>
<sequence>MKLNRLVVLIASMFETLVLGCVVFVCLKNWYPGVYFDLFGSSLNLAFLVVALLVLGPFLNVLVYKKDRTSYINDLSVIYLLKFCVLILWLHNFYSQRPILLVFSVDRLVVVQAHQVPLGQLPPEIAVMILNSKQPPVVAARKFAGDDVGMMIQVMAGAPDIEYRPTQYERFDYQRKDFLERLCVGGIASALEQSAFMTECFVVEAPLVYKADQYATAVFEVEQAILSQVLAKDPW</sequence>
<dbReference type="RefSeq" id="WP_091811797.1">
    <property type="nucleotide sequence ID" value="NZ_FNNE01000002.1"/>
</dbReference>
<name>A0A1H2TIU5_9GAMM</name>
<dbReference type="Proteomes" id="UP000199675">
    <property type="component" value="Unassembled WGS sequence"/>
</dbReference>
<keyword evidence="1" id="KW-1133">Transmembrane helix</keyword>
<dbReference type="STRING" id="488533.SAMN04487960_102458"/>
<dbReference type="AlphaFoldDB" id="A0A1H2TIU5"/>
<dbReference type="EMBL" id="FNNE01000002">
    <property type="protein sequence ID" value="SDW43841.1"/>
    <property type="molecule type" value="Genomic_DNA"/>
</dbReference>
<keyword evidence="3" id="KW-1185">Reference proteome</keyword>
<feature type="transmembrane region" description="Helical" evidence="1">
    <location>
        <begin position="75"/>
        <end position="94"/>
    </location>
</feature>
<accession>A0A1H2TIU5</accession>
<organism evidence="2 3">
    <name type="scientific">Marinobacter mobilis</name>
    <dbReference type="NCBI Taxonomy" id="488533"/>
    <lineage>
        <taxon>Bacteria</taxon>
        <taxon>Pseudomonadati</taxon>
        <taxon>Pseudomonadota</taxon>
        <taxon>Gammaproteobacteria</taxon>
        <taxon>Pseudomonadales</taxon>
        <taxon>Marinobacteraceae</taxon>
        <taxon>Marinobacter</taxon>
    </lineage>
</organism>